<dbReference type="Proteomes" id="UP000051574">
    <property type="component" value="Unassembled WGS sequence"/>
</dbReference>
<dbReference type="PROSITE" id="PS50866">
    <property type="entry name" value="GOLD"/>
    <property type="match status" value="1"/>
</dbReference>
<dbReference type="PROSITE" id="PS50191">
    <property type="entry name" value="CRAL_TRIO"/>
    <property type="match status" value="1"/>
</dbReference>
<dbReference type="Gene3D" id="3.40.525.10">
    <property type="entry name" value="CRAL-TRIO lipid binding domain"/>
    <property type="match status" value="1"/>
</dbReference>
<proteinExistence type="predicted"/>
<organism evidence="3 4">
    <name type="scientific">Oryctes borbonicus</name>
    <dbReference type="NCBI Taxonomy" id="1629725"/>
    <lineage>
        <taxon>Eukaryota</taxon>
        <taxon>Metazoa</taxon>
        <taxon>Ecdysozoa</taxon>
        <taxon>Arthropoda</taxon>
        <taxon>Hexapoda</taxon>
        <taxon>Insecta</taxon>
        <taxon>Pterygota</taxon>
        <taxon>Neoptera</taxon>
        <taxon>Endopterygota</taxon>
        <taxon>Coleoptera</taxon>
        <taxon>Polyphaga</taxon>
        <taxon>Scarabaeiformia</taxon>
        <taxon>Scarabaeidae</taxon>
        <taxon>Dynastinae</taxon>
        <taxon>Oryctes</taxon>
    </lineage>
</organism>
<name>A0A0T6B7A9_9SCAR</name>
<evidence type="ECO:0000259" key="2">
    <source>
        <dbReference type="PROSITE" id="PS50866"/>
    </source>
</evidence>
<feature type="domain" description="GOLD" evidence="2">
    <location>
        <begin position="128"/>
        <end position="239"/>
    </location>
</feature>
<dbReference type="GO" id="GO:0005737">
    <property type="term" value="C:cytoplasm"/>
    <property type="evidence" value="ECO:0007669"/>
    <property type="project" value="TreeGrafter"/>
</dbReference>
<dbReference type="CDD" id="cd00170">
    <property type="entry name" value="SEC14"/>
    <property type="match status" value="1"/>
</dbReference>
<dbReference type="AlphaFoldDB" id="A0A0T6B7A9"/>
<dbReference type="Pfam" id="PF00650">
    <property type="entry name" value="CRAL_TRIO"/>
    <property type="match status" value="1"/>
</dbReference>
<evidence type="ECO:0000313" key="4">
    <source>
        <dbReference type="Proteomes" id="UP000051574"/>
    </source>
</evidence>
<dbReference type="InterPro" id="IPR051064">
    <property type="entry name" value="SEC14/CRAL-TRIO_domain"/>
</dbReference>
<dbReference type="PANTHER" id="PTHR23324:SF83">
    <property type="entry name" value="SEC14-LIKE PROTEIN 2"/>
    <property type="match status" value="1"/>
</dbReference>
<accession>A0A0T6B7A9</accession>
<dbReference type="InterPro" id="IPR036598">
    <property type="entry name" value="GOLD_dom_sf"/>
</dbReference>
<reference evidence="3 4" key="1">
    <citation type="submission" date="2015-09" db="EMBL/GenBank/DDBJ databases">
        <title>Draft genome of the scarab beetle Oryctes borbonicus.</title>
        <authorList>
            <person name="Meyer J.M."/>
            <person name="Markov G.V."/>
            <person name="Baskaran P."/>
            <person name="Herrmann M."/>
            <person name="Sommer R.J."/>
            <person name="Roedelsperger C."/>
        </authorList>
    </citation>
    <scope>NUCLEOTIDE SEQUENCE [LARGE SCALE GENOMIC DNA]</scope>
    <source>
        <strain evidence="3">OB123</strain>
        <tissue evidence="3">Whole animal</tissue>
    </source>
</reference>
<dbReference type="SUPFAM" id="SSF52087">
    <property type="entry name" value="CRAL/TRIO domain"/>
    <property type="match status" value="1"/>
</dbReference>
<keyword evidence="4" id="KW-1185">Reference proteome</keyword>
<dbReference type="OrthoDB" id="1434354at2759"/>
<dbReference type="SUPFAM" id="SSF101576">
    <property type="entry name" value="Supernatant protein factor (SPF), C-terminal domain"/>
    <property type="match status" value="1"/>
</dbReference>
<comment type="caution">
    <text evidence="3">The sequence shown here is derived from an EMBL/GenBank/DDBJ whole genome shotgun (WGS) entry which is preliminary data.</text>
</comment>
<dbReference type="Gene3D" id="2.60.120.680">
    <property type="entry name" value="GOLD domain"/>
    <property type="match status" value="1"/>
</dbReference>
<gene>
    <name evidence="3" type="ORF">AMK59_3173</name>
</gene>
<dbReference type="PANTHER" id="PTHR23324">
    <property type="entry name" value="SEC14 RELATED PROTEIN"/>
    <property type="match status" value="1"/>
</dbReference>
<evidence type="ECO:0000259" key="1">
    <source>
        <dbReference type="PROSITE" id="PS50191"/>
    </source>
</evidence>
<sequence>METGYVVSRYTFNSIIANNFLAVELVITLLQNYEANYPEILKICYIINAPKLFALAYAVVKKFINEYTQSKIKIYKQESTKWRTLLLEHVSPDNLPKHYGGTMVDPDGDPKCPSKVRPGKTVPKELYKKNLTDEVLVNRDYVTTTIKKGKQLTLDFFISDPGSLLQWDFRTEDHDIRFGVTYTDENGNVHNVITPSRTSANLVDVTGTITCKAPATYTVIFDNSYSRFRSKTLHYYVVVVEHLNKLDIESSPEARTNESEANVVDRVVVH</sequence>
<feature type="domain" description="CRAL-TRIO" evidence="1">
    <location>
        <begin position="1"/>
        <end position="107"/>
    </location>
</feature>
<evidence type="ECO:0000313" key="3">
    <source>
        <dbReference type="EMBL" id="KRT83236.1"/>
    </source>
</evidence>
<dbReference type="InterPro" id="IPR036865">
    <property type="entry name" value="CRAL-TRIO_dom_sf"/>
</dbReference>
<dbReference type="InterPro" id="IPR009038">
    <property type="entry name" value="GOLD_dom"/>
</dbReference>
<dbReference type="InterPro" id="IPR001251">
    <property type="entry name" value="CRAL-TRIO_dom"/>
</dbReference>
<dbReference type="EMBL" id="LJIG01009360">
    <property type="protein sequence ID" value="KRT83236.1"/>
    <property type="molecule type" value="Genomic_DNA"/>
</dbReference>
<protein>
    <submittedName>
        <fullName evidence="3">CRAL-TRIO domain containing protein</fullName>
    </submittedName>
</protein>